<feature type="domain" description="CBM2" evidence="3">
    <location>
        <begin position="503"/>
        <end position="606"/>
    </location>
</feature>
<dbReference type="InterPro" id="IPR008965">
    <property type="entry name" value="CBM2/CBM3_carb-bd_dom_sf"/>
</dbReference>
<reference evidence="4 5" key="1">
    <citation type="submission" date="2021-01" db="EMBL/GenBank/DDBJ databases">
        <title>Whole genome shotgun sequence of Verrucosispora lutea NBRC 106530.</title>
        <authorList>
            <person name="Komaki H."/>
            <person name="Tamura T."/>
        </authorList>
    </citation>
    <scope>NUCLEOTIDE SEQUENCE [LARGE SCALE GENOMIC DNA]</scope>
    <source>
        <strain evidence="4 5">NBRC 106530</strain>
    </source>
</reference>
<sequence>MKRIPLRAIVPLGLAVALTVGPLGAPATAQATVPITLTGASATSPSADVTIAGRAVTITAPGTYEISGTLNDGYLNVDTAASGAVNLILNGAAISNSSNAPLQVADADEVVITLAAGTTSRLSDATRYVYPDPNTDEPDAALFSKSDLRINGSGALIVQGNAYDGIVSKDGLIIESGTITVNAVDDGIRGKDFLDINGGTIDVTAGGDGIKSTDSDVDRGRLTITNGSVRVNAGDDAIKGENTVAISGGTVTVTNSFEAIESRQITISGGTVNVTARDDAINAVEDGYGDFDVAPNAFVRFTGGTTLVNSSIDGIDSNGSVTFAAGTVVVSGPATGSPGEGAIDSNGPVYFNGGTVLGAGSTSMAVLSLPPTSGQGWVAPQLSSSQPAGTLLHLVSGGQVLVSYRAPKNFREVVFSSNRIQHGQTYEVYVGGSLTGTTTGGMATTGGSIAGANRLMTVVAGQYRGGLVGWPPGGPGWPPPPTPTPTTPPPPNPTTPPPNPTTPPPSTRGCTATYSVTNQWQGGFQGEVQVTAGSSPITGWRVTWTFANGQTITQAWNATISASGSAVTATNVSFNGSLGAGGRTTFGFLGSWNGSNTTPTLTCTAT</sequence>
<accession>A0ABQ4J451</accession>
<dbReference type="Pfam" id="PF14262">
    <property type="entry name" value="Cthe_2159"/>
    <property type="match status" value="1"/>
</dbReference>
<evidence type="ECO:0000256" key="1">
    <source>
        <dbReference type="SAM" id="MobiDB-lite"/>
    </source>
</evidence>
<evidence type="ECO:0000256" key="2">
    <source>
        <dbReference type="SAM" id="SignalP"/>
    </source>
</evidence>
<feature type="compositionally biased region" description="Pro residues" evidence="1">
    <location>
        <begin position="472"/>
        <end position="506"/>
    </location>
</feature>
<dbReference type="Gene3D" id="2.60.40.290">
    <property type="match status" value="1"/>
</dbReference>
<dbReference type="EMBL" id="BOPB01000042">
    <property type="protein sequence ID" value="GIJ24800.1"/>
    <property type="molecule type" value="Genomic_DNA"/>
</dbReference>
<dbReference type="InterPro" id="IPR001919">
    <property type="entry name" value="CBD2"/>
</dbReference>
<feature type="chain" id="PRO_5047439167" description="CBM2 domain-containing protein" evidence="2">
    <location>
        <begin position="32"/>
        <end position="606"/>
    </location>
</feature>
<protein>
    <recommendedName>
        <fullName evidence="3">CBM2 domain-containing protein</fullName>
    </recommendedName>
</protein>
<dbReference type="RefSeq" id="WP_204004909.1">
    <property type="nucleotide sequence ID" value="NZ_BOPB01000042.1"/>
</dbReference>
<dbReference type="InterPro" id="IPR012291">
    <property type="entry name" value="CBM2_carb-bd_dom_sf"/>
</dbReference>
<evidence type="ECO:0000259" key="3">
    <source>
        <dbReference type="PROSITE" id="PS51173"/>
    </source>
</evidence>
<proteinExistence type="predicted"/>
<dbReference type="Pfam" id="PF00553">
    <property type="entry name" value="CBM_2"/>
    <property type="match status" value="1"/>
</dbReference>
<keyword evidence="5" id="KW-1185">Reference proteome</keyword>
<dbReference type="Proteomes" id="UP000643165">
    <property type="component" value="Unassembled WGS sequence"/>
</dbReference>
<feature type="region of interest" description="Disordered" evidence="1">
    <location>
        <begin position="470"/>
        <end position="509"/>
    </location>
</feature>
<dbReference type="InterPro" id="IPR025584">
    <property type="entry name" value="Cthe_2159"/>
</dbReference>
<comment type="caution">
    <text evidence="4">The sequence shown here is derived from an EMBL/GenBank/DDBJ whole genome shotgun (WGS) entry which is preliminary data.</text>
</comment>
<name>A0ABQ4J451_9ACTN</name>
<evidence type="ECO:0000313" key="4">
    <source>
        <dbReference type="EMBL" id="GIJ24800.1"/>
    </source>
</evidence>
<feature type="signal peptide" evidence="2">
    <location>
        <begin position="1"/>
        <end position="31"/>
    </location>
</feature>
<gene>
    <name evidence="4" type="ORF">Vlu01_54240</name>
</gene>
<dbReference type="PROSITE" id="PS51173">
    <property type="entry name" value="CBM2"/>
    <property type="match status" value="1"/>
</dbReference>
<dbReference type="SMART" id="SM00637">
    <property type="entry name" value="CBD_II"/>
    <property type="match status" value="1"/>
</dbReference>
<organism evidence="4 5">
    <name type="scientific">Micromonospora lutea</name>
    <dbReference type="NCBI Taxonomy" id="419825"/>
    <lineage>
        <taxon>Bacteria</taxon>
        <taxon>Bacillati</taxon>
        <taxon>Actinomycetota</taxon>
        <taxon>Actinomycetes</taxon>
        <taxon>Micromonosporales</taxon>
        <taxon>Micromonosporaceae</taxon>
        <taxon>Micromonospora</taxon>
    </lineage>
</organism>
<keyword evidence="2" id="KW-0732">Signal</keyword>
<dbReference type="SUPFAM" id="SSF49384">
    <property type="entry name" value="Carbohydrate-binding domain"/>
    <property type="match status" value="1"/>
</dbReference>
<evidence type="ECO:0000313" key="5">
    <source>
        <dbReference type="Proteomes" id="UP000643165"/>
    </source>
</evidence>